<protein>
    <submittedName>
        <fullName evidence="1">Uncharacterized protein</fullName>
    </submittedName>
</protein>
<reference evidence="2" key="1">
    <citation type="journal article" date="2019" name="Int. J. Syst. Evol. Microbiol.">
        <title>The Global Catalogue of Microorganisms (GCM) 10K type strain sequencing project: providing services to taxonomists for standard genome sequencing and annotation.</title>
        <authorList>
            <consortium name="The Broad Institute Genomics Platform"/>
            <consortium name="The Broad Institute Genome Sequencing Center for Infectious Disease"/>
            <person name="Wu L."/>
            <person name="Ma J."/>
        </authorList>
    </citation>
    <scope>NUCLEOTIDE SEQUENCE [LARGE SCALE GENOMIC DNA]</scope>
    <source>
        <strain evidence="2">JCM 17805</strain>
    </source>
</reference>
<sequence>MKGTLAQENRHVRVRISDEGILLYNDNLSEKTIDTTSLFSTSSNIEMYGRNWIFDIETDLSFRKDIHSDQPYIILIGGLVIDSLFLKSRLTLGM</sequence>
<evidence type="ECO:0000313" key="2">
    <source>
        <dbReference type="Proteomes" id="UP001500604"/>
    </source>
</evidence>
<keyword evidence="2" id="KW-1185">Reference proteome</keyword>
<dbReference type="Proteomes" id="UP001500604">
    <property type="component" value="Unassembled WGS sequence"/>
</dbReference>
<name>A0ABP8VB11_9GAMM</name>
<organism evidence="1 2">
    <name type="scientific">Kistimonas scapharcae</name>
    <dbReference type="NCBI Taxonomy" id="1036133"/>
    <lineage>
        <taxon>Bacteria</taxon>
        <taxon>Pseudomonadati</taxon>
        <taxon>Pseudomonadota</taxon>
        <taxon>Gammaproteobacteria</taxon>
        <taxon>Oceanospirillales</taxon>
        <taxon>Endozoicomonadaceae</taxon>
        <taxon>Kistimonas</taxon>
    </lineage>
</organism>
<proteinExistence type="predicted"/>
<evidence type="ECO:0000313" key="1">
    <source>
        <dbReference type="EMBL" id="GAA4652763.1"/>
    </source>
</evidence>
<accession>A0ABP8VB11</accession>
<comment type="caution">
    <text evidence="1">The sequence shown here is derived from an EMBL/GenBank/DDBJ whole genome shotgun (WGS) entry which is preliminary data.</text>
</comment>
<dbReference type="EMBL" id="BAABFL010000480">
    <property type="protein sequence ID" value="GAA4652763.1"/>
    <property type="molecule type" value="Genomic_DNA"/>
</dbReference>
<gene>
    <name evidence="1" type="ORF">GCM10023116_50470</name>
</gene>